<reference evidence="5 6" key="1">
    <citation type="journal article" date="2021" name="Commun. Biol.">
        <title>The genome of Shorea leprosula (Dipterocarpaceae) highlights the ecological relevance of drought in aseasonal tropical rainforests.</title>
        <authorList>
            <person name="Ng K.K.S."/>
            <person name="Kobayashi M.J."/>
            <person name="Fawcett J.A."/>
            <person name="Hatakeyama M."/>
            <person name="Paape T."/>
            <person name="Ng C.H."/>
            <person name="Ang C.C."/>
            <person name="Tnah L.H."/>
            <person name="Lee C.T."/>
            <person name="Nishiyama T."/>
            <person name="Sese J."/>
            <person name="O'Brien M.J."/>
            <person name="Copetti D."/>
            <person name="Mohd Noor M.I."/>
            <person name="Ong R.C."/>
            <person name="Putra M."/>
            <person name="Sireger I.Z."/>
            <person name="Indrioko S."/>
            <person name="Kosugi Y."/>
            <person name="Izuno A."/>
            <person name="Isagi Y."/>
            <person name="Lee S.L."/>
            <person name="Shimizu K.K."/>
        </authorList>
    </citation>
    <scope>NUCLEOTIDE SEQUENCE [LARGE SCALE GENOMIC DNA]</scope>
    <source>
        <strain evidence="5">214</strain>
    </source>
</reference>
<dbReference type="EMBL" id="BPVZ01001316">
    <property type="protein sequence ID" value="GKV53375.1"/>
    <property type="molecule type" value="Genomic_DNA"/>
</dbReference>
<feature type="domain" description="X8" evidence="4">
    <location>
        <begin position="19"/>
        <end position="89"/>
    </location>
</feature>
<name>A0AAV5MV23_9ROSI</name>
<comment type="caution">
    <text evidence="5">The sequence shown here is derived from an EMBL/GenBank/DDBJ whole genome shotgun (WGS) entry which is preliminary data.</text>
</comment>
<keyword evidence="2" id="KW-0472">Membrane</keyword>
<dbReference type="GO" id="GO:0005886">
    <property type="term" value="C:plasma membrane"/>
    <property type="evidence" value="ECO:0007669"/>
    <property type="project" value="UniProtKB-SubCell"/>
</dbReference>
<dbReference type="GO" id="GO:0098552">
    <property type="term" value="C:side of membrane"/>
    <property type="evidence" value="ECO:0007669"/>
    <property type="project" value="UniProtKB-KW"/>
</dbReference>
<dbReference type="GO" id="GO:0009506">
    <property type="term" value="C:plasmodesma"/>
    <property type="evidence" value="ECO:0007669"/>
    <property type="project" value="UniProtKB-ARBA"/>
</dbReference>
<keyword evidence="3" id="KW-0732">Signal</keyword>
<dbReference type="InterPro" id="IPR012946">
    <property type="entry name" value="X8"/>
</dbReference>
<keyword evidence="6" id="KW-1185">Reference proteome</keyword>
<organism evidence="5 6">
    <name type="scientific">Rubroshorea leprosula</name>
    <dbReference type="NCBI Taxonomy" id="152421"/>
    <lineage>
        <taxon>Eukaryota</taxon>
        <taxon>Viridiplantae</taxon>
        <taxon>Streptophyta</taxon>
        <taxon>Embryophyta</taxon>
        <taxon>Tracheophyta</taxon>
        <taxon>Spermatophyta</taxon>
        <taxon>Magnoliopsida</taxon>
        <taxon>eudicotyledons</taxon>
        <taxon>Gunneridae</taxon>
        <taxon>Pentapetalae</taxon>
        <taxon>rosids</taxon>
        <taxon>malvids</taxon>
        <taxon>Malvales</taxon>
        <taxon>Dipterocarpaceae</taxon>
        <taxon>Rubroshorea</taxon>
    </lineage>
</organism>
<dbReference type="SMART" id="SM00768">
    <property type="entry name" value="X8"/>
    <property type="match status" value="1"/>
</dbReference>
<dbReference type="AlphaFoldDB" id="A0AAV5MV23"/>
<evidence type="ECO:0000256" key="3">
    <source>
        <dbReference type="ARBA" id="ARBA00022729"/>
    </source>
</evidence>
<keyword evidence="2" id="KW-0336">GPI-anchor</keyword>
<sequence length="97" mass="10481">MTNPVNGGGSVSKTTTGNKWRVATGEIGRGKLQAALDCSFGEVGPDCLATQPSGPCHDPNTLEAHASFAFNSNYKEEWARRLDLQQRLIELLISYAN</sequence>
<evidence type="ECO:0000256" key="1">
    <source>
        <dbReference type="ARBA" id="ARBA00004609"/>
    </source>
</evidence>
<evidence type="ECO:0000256" key="2">
    <source>
        <dbReference type="ARBA" id="ARBA00022622"/>
    </source>
</evidence>
<gene>
    <name evidence="5" type="ORF">SLEP1_g59906</name>
</gene>
<evidence type="ECO:0000259" key="4">
    <source>
        <dbReference type="SMART" id="SM00768"/>
    </source>
</evidence>
<comment type="subcellular location">
    <subcellularLocation>
        <location evidence="1">Cell membrane</location>
        <topology evidence="1">Lipid-anchor</topology>
        <topology evidence="1">GPI-anchor</topology>
    </subcellularLocation>
</comment>
<protein>
    <recommendedName>
        <fullName evidence="4">X8 domain-containing protein</fullName>
    </recommendedName>
</protein>
<dbReference type="PANTHER" id="PTHR31044">
    <property type="entry name" value="BETA-1,3 GLUCANASE"/>
    <property type="match status" value="1"/>
</dbReference>
<proteinExistence type="predicted"/>
<keyword evidence="2" id="KW-0449">Lipoprotein</keyword>
<keyword evidence="2" id="KW-0325">Glycoprotein</keyword>
<dbReference type="Proteomes" id="UP001054252">
    <property type="component" value="Unassembled WGS sequence"/>
</dbReference>
<dbReference type="InterPro" id="IPR044788">
    <property type="entry name" value="X8_dom_prot"/>
</dbReference>
<dbReference type="PANTHER" id="PTHR31044:SF52">
    <property type="entry name" value="OS01G0631500 PROTEIN"/>
    <property type="match status" value="1"/>
</dbReference>
<evidence type="ECO:0000313" key="6">
    <source>
        <dbReference type="Proteomes" id="UP001054252"/>
    </source>
</evidence>
<evidence type="ECO:0000313" key="5">
    <source>
        <dbReference type="EMBL" id="GKV53375.1"/>
    </source>
</evidence>
<accession>A0AAV5MV23</accession>